<accession>A0A0N8ENZ5</accession>
<dbReference type="EMBL" id="GDIQ01008108">
    <property type="protein sequence ID" value="JAN86629.1"/>
    <property type="molecule type" value="Transcribed_RNA"/>
</dbReference>
<name>A0A0N8ENZ5_9CRUS</name>
<organism evidence="1">
    <name type="scientific">Daphnia magna</name>
    <dbReference type="NCBI Taxonomy" id="35525"/>
    <lineage>
        <taxon>Eukaryota</taxon>
        <taxon>Metazoa</taxon>
        <taxon>Ecdysozoa</taxon>
        <taxon>Arthropoda</taxon>
        <taxon>Crustacea</taxon>
        <taxon>Branchiopoda</taxon>
        <taxon>Diplostraca</taxon>
        <taxon>Cladocera</taxon>
        <taxon>Anomopoda</taxon>
        <taxon>Daphniidae</taxon>
        <taxon>Daphnia</taxon>
    </lineage>
</organism>
<protein>
    <submittedName>
        <fullName evidence="1">Uncharacterized protein</fullName>
    </submittedName>
</protein>
<dbReference type="AlphaFoldDB" id="A0A0N8ENZ5"/>
<evidence type="ECO:0000313" key="1">
    <source>
        <dbReference type="EMBL" id="JAN86629.1"/>
    </source>
</evidence>
<reference evidence="1" key="1">
    <citation type="submission" date="2015-10" db="EMBL/GenBank/DDBJ databases">
        <title>EvidentialGene: Evidence-directed Construction of Complete mRNA Transcriptomes without Genomes.</title>
        <authorList>
            <person name="Gilbert D.G."/>
        </authorList>
    </citation>
    <scope>NUCLEOTIDE SEQUENCE</scope>
</reference>
<sequence>MIQDRKTKTLSHVNNYLNSPCVAVEKICTARTYLYLLICYGLWRRGNLSTKADKQRGLGISNTPVCAQSRVASLETIKLRVRQNRTNVACPTLKATVL</sequence>
<proteinExistence type="predicted"/>